<sequence length="71" mass="7238">MNSFATEAGYTKLTASAEELDSIPAGAVSFDADGETFYYVAYDEKGASGRQHRGVGESRSDPAVSAAAGAG</sequence>
<dbReference type="AlphaFoldDB" id="X0VMK4"/>
<gene>
    <name evidence="2" type="ORF">S01H1_43185</name>
</gene>
<comment type="caution">
    <text evidence="2">The sequence shown here is derived from an EMBL/GenBank/DDBJ whole genome shotgun (WGS) entry which is preliminary data.</text>
</comment>
<evidence type="ECO:0000313" key="2">
    <source>
        <dbReference type="EMBL" id="GAG12412.1"/>
    </source>
</evidence>
<name>X0VMK4_9ZZZZ</name>
<organism evidence="2">
    <name type="scientific">marine sediment metagenome</name>
    <dbReference type="NCBI Taxonomy" id="412755"/>
    <lineage>
        <taxon>unclassified sequences</taxon>
        <taxon>metagenomes</taxon>
        <taxon>ecological metagenomes</taxon>
    </lineage>
</organism>
<evidence type="ECO:0000256" key="1">
    <source>
        <dbReference type="SAM" id="MobiDB-lite"/>
    </source>
</evidence>
<feature type="region of interest" description="Disordered" evidence="1">
    <location>
        <begin position="47"/>
        <end position="71"/>
    </location>
</feature>
<protein>
    <submittedName>
        <fullName evidence="2">Uncharacterized protein</fullName>
    </submittedName>
</protein>
<reference evidence="2" key="1">
    <citation type="journal article" date="2014" name="Front. Microbiol.">
        <title>High frequency of phylogenetically diverse reductive dehalogenase-homologous genes in deep subseafloor sedimentary metagenomes.</title>
        <authorList>
            <person name="Kawai M."/>
            <person name="Futagami T."/>
            <person name="Toyoda A."/>
            <person name="Takaki Y."/>
            <person name="Nishi S."/>
            <person name="Hori S."/>
            <person name="Arai W."/>
            <person name="Tsubouchi T."/>
            <person name="Morono Y."/>
            <person name="Uchiyama I."/>
            <person name="Ito T."/>
            <person name="Fujiyama A."/>
            <person name="Inagaki F."/>
            <person name="Takami H."/>
        </authorList>
    </citation>
    <scope>NUCLEOTIDE SEQUENCE</scope>
    <source>
        <strain evidence="2">Expedition CK06-06</strain>
    </source>
</reference>
<accession>X0VMK4</accession>
<dbReference type="EMBL" id="BARS01027495">
    <property type="protein sequence ID" value="GAG12412.1"/>
    <property type="molecule type" value="Genomic_DNA"/>
</dbReference>
<proteinExistence type="predicted"/>